<feature type="compositionally biased region" description="Basic and acidic residues" evidence="1">
    <location>
        <begin position="361"/>
        <end position="377"/>
    </location>
</feature>
<reference evidence="3" key="1">
    <citation type="submission" date="2023-03" db="EMBL/GenBank/DDBJ databases">
        <title>Massive genome expansion in bonnet fungi (Mycena s.s.) driven by repeated elements and novel gene families across ecological guilds.</title>
        <authorList>
            <consortium name="Lawrence Berkeley National Laboratory"/>
            <person name="Harder C.B."/>
            <person name="Miyauchi S."/>
            <person name="Viragh M."/>
            <person name="Kuo A."/>
            <person name="Thoen E."/>
            <person name="Andreopoulos B."/>
            <person name="Lu D."/>
            <person name="Skrede I."/>
            <person name="Drula E."/>
            <person name="Henrissat B."/>
            <person name="Morin E."/>
            <person name="Kohler A."/>
            <person name="Barry K."/>
            <person name="LaButti K."/>
            <person name="Morin E."/>
            <person name="Salamov A."/>
            <person name="Lipzen A."/>
            <person name="Mereny Z."/>
            <person name="Hegedus B."/>
            <person name="Baldrian P."/>
            <person name="Stursova M."/>
            <person name="Weitz H."/>
            <person name="Taylor A."/>
            <person name="Grigoriev I.V."/>
            <person name="Nagy L.G."/>
            <person name="Martin F."/>
            <person name="Kauserud H."/>
        </authorList>
    </citation>
    <scope>NUCLEOTIDE SEQUENCE</scope>
    <source>
        <strain evidence="3">9284</strain>
    </source>
</reference>
<keyword evidence="2" id="KW-0812">Transmembrane</keyword>
<evidence type="ECO:0000313" key="3">
    <source>
        <dbReference type="EMBL" id="KAJ7618524.1"/>
    </source>
</evidence>
<feature type="transmembrane region" description="Helical" evidence="2">
    <location>
        <begin position="142"/>
        <end position="163"/>
    </location>
</feature>
<accession>A0AAD7BDZ7</accession>
<keyword evidence="2" id="KW-0472">Membrane</keyword>
<feature type="region of interest" description="Disordered" evidence="1">
    <location>
        <begin position="248"/>
        <end position="271"/>
    </location>
</feature>
<evidence type="ECO:0000313" key="4">
    <source>
        <dbReference type="Proteomes" id="UP001221142"/>
    </source>
</evidence>
<proteinExistence type="predicted"/>
<evidence type="ECO:0000256" key="2">
    <source>
        <dbReference type="SAM" id="Phobius"/>
    </source>
</evidence>
<dbReference type="EMBL" id="JARKIF010000019">
    <property type="protein sequence ID" value="KAJ7618524.1"/>
    <property type="molecule type" value="Genomic_DNA"/>
</dbReference>
<comment type="caution">
    <text evidence="3">The sequence shown here is derived from an EMBL/GenBank/DDBJ whole genome shotgun (WGS) entry which is preliminary data.</text>
</comment>
<feature type="region of interest" description="Disordered" evidence="1">
    <location>
        <begin position="352"/>
        <end position="398"/>
    </location>
</feature>
<name>A0AAD7BDZ7_9AGAR</name>
<feature type="compositionally biased region" description="Basic residues" evidence="1">
    <location>
        <begin position="378"/>
        <end position="387"/>
    </location>
</feature>
<keyword evidence="4" id="KW-1185">Reference proteome</keyword>
<organism evidence="3 4">
    <name type="scientific">Roridomyces roridus</name>
    <dbReference type="NCBI Taxonomy" id="1738132"/>
    <lineage>
        <taxon>Eukaryota</taxon>
        <taxon>Fungi</taxon>
        <taxon>Dikarya</taxon>
        <taxon>Basidiomycota</taxon>
        <taxon>Agaricomycotina</taxon>
        <taxon>Agaricomycetes</taxon>
        <taxon>Agaricomycetidae</taxon>
        <taxon>Agaricales</taxon>
        <taxon>Marasmiineae</taxon>
        <taxon>Mycenaceae</taxon>
        <taxon>Roridomyces</taxon>
    </lineage>
</organism>
<gene>
    <name evidence="3" type="ORF">FB45DRAFT_1007318</name>
</gene>
<dbReference type="AlphaFoldDB" id="A0AAD7BDZ7"/>
<sequence length="526" mass="55467">MLHTLVHGYIIPLFDWTDCGPSHYFGLFGGFAGGATLGGPGFQASVAAWANEQSKNMAAVFARLAQPATPSPSLPPSPAPTPPATVTVTTTVTSLPTTTTTTTSTIFNLATMTVTAPAQPTPAPSTVVPPQSTASRSQFDNLSVIIILCALGIFLAICSYIWIRGRCKATAPGAVLAAVVEQPAVLDVPQAAAPVLAVLDDALALADLPPSPTPSLASIFDPMEHPVPSSPWLAGYPHLAIVAGPPSSPCPSEPSVPLSTLSKGKGKAREQTDVRRVVDRVSAFCSSSRTNLRDMSLTELGPPRAENDAVEDTGVLRRLAADFATEGVGAGPHAGPSSTRHATTSRMTMAEFGDEGVSATGDEKENKVKSRKDEGRARRGRRARRTVPKPPSPGVQLAMQNVKGRGPLDRELAQHGVPTGVWLVPQNFHSSLVSNTLSHLVQHTPYTDYCITIDIPIAYHLDRTSRIRVKPNKPNFHCSSPTAVRHVQTLESIVFAFPDGTFAEHPGSGQVKPEVSALHLVAAHGI</sequence>
<keyword evidence="2" id="KW-1133">Transmembrane helix</keyword>
<protein>
    <submittedName>
        <fullName evidence="3">Uncharacterized protein</fullName>
    </submittedName>
</protein>
<dbReference type="Proteomes" id="UP001221142">
    <property type="component" value="Unassembled WGS sequence"/>
</dbReference>
<evidence type="ECO:0000256" key="1">
    <source>
        <dbReference type="SAM" id="MobiDB-lite"/>
    </source>
</evidence>